<comment type="caution">
    <text evidence="9">The sequence shown here is derived from an EMBL/GenBank/DDBJ whole genome shotgun (WGS) entry which is preliminary data.</text>
</comment>
<evidence type="ECO:0000313" key="10">
    <source>
        <dbReference type="Proteomes" id="UP000733611"/>
    </source>
</evidence>
<evidence type="ECO:0000256" key="7">
    <source>
        <dbReference type="SAM" id="Phobius"/>
    </source>
</evidence>
<dbReference type="InterPro" id="IPR001173">
    <property type="entry name" value="Glyco_trans_2-like"/>
</dbReference>
<evidence type="ECO:0000256" key="2">
    <source>
        <dbReference type="ARBA" id="ARBA00022475"/>
    </source>
</evidence>
<feature type="domain" description="Glycosyltransferase 2-like" evidence="8">
    <location>
        <begin position="9"/>
        <end position="132"/>
    </location>
</feature>
<gene>
    <name evidence="9" type="ORF">H9847_09035</name>
</gene>
<sequence>MNTLSYGFIIPCYRHGTVLGTVLAQLAPFGFPLIVVDDGNDAAEQDLLAQAIAPYPQVTLLRHETNRGKGVAMVTGMTKAQELALSHVIQIDADGQHDVTALPQMLKLSAQEPQALISGLPQYDDSIPTGRLLGRYITHFWVWVETMSFDIKDSMCGMRIYPLPDSLTQSRLSGHYMDYDTEVMVRLYWQGHPVRFVPVKVSYPQDGHSNFRLFQDNVKISLMHTRLVATGLWRLITMPFKRTAKQGATAERQQLPRVATVAQQQGTTGAQQQEAAATHWAQEPERLGLWGMRIMIWVYKLLGMWAFTLLLYPVIAVFYCTAKPQRAASAQFLSLVRKRRRALGMTDLRDPSVFKHFYNFGLTLLDKVASWQGDIKLGHEAVFAPRSEQVLSFPPKQGRLLLVSHLGDIELCRALVATGKMRPVTALVFHENAQRFTAIMQAFAPNSTLNLIALKDFGPELMIDLKERLERGELIAIAADRLAVPQANSATHRVLEVDFMGQKAPLAQGPFILATLLKCPVMAMFALREGTRRVIYAHELRSAVKVARAERQAFIQALAQDFAQLLEQHALTHPYDWFNFFDFWQQGTTTTTHG</sequence>
<reference evidence="9" key="1">
    <citation type="journal article" date="2021" name="PeerJ">
        <title>Extensive microbial diversity within the chicken gut microbiome revealed by metagenomics and culture.</title>
        <authorList>
            <person name="Gilroy R."/>
            <person name="Ravi A."/>
            <person name="Getino M."/>
            <person name="Pursley I."/>
            <person name="Horton D.L."/>
            <person name="Alikhan N.F."/>
            <person name="Baker D."/>
            <person name="Gharbi K."/>
            <person name="Hall N."/>
            <person name="Watson M."/>
            <person name="Adriaenssens E.M."/>
            <person name="Foster-Nyarko E."/>
            <person name="Jarju S."/>
            <person name="Secka A."/>
            <person name="Antonio M."/>
            <person name="Oren A."/>
            <person name="Chaudhuri R.R."/>
            <person name="La Ragione R."/>
            <person name="Hildebrand F."/>
            <person name="Pallen M.J."/>
        </authorList>
    </citation>
    <scope>NUCLEOTIDE SEQUENCE</scope>
    <source>
        <strain evidence="9">378</strain>
    </source>
</reference>
<dbReference type="AlphaFoldDB" id="A0A948TH92"/>
<evidence type="ECO:0000313" key="9">
    <source>
        <dbReference type="EMBL" id="MBU3844986.1"/>
    </source>
</evidence>
<dbReference type="InterPro" id="IPR029044">
    <property type="entry name" value="Nucleotide-diphossugar_trans"/>
</dbReference>
<keyword evidence="3" id="KW-0997">Cell inner membrane</keyword>
<reference evidence="9" key="2">
    <citation type="submission" date="2021-04" db="EMBL/GenBank/DDBJ databases">
        <authorList>
            <person name="Gilroy R."/>
        </authorList>
    </citation>
    <scope>NUCLEOTIDE SEQUENCE</scope>
    <source>
        <strain evidence="9">378</strain>
    </source>
</reference>
<evidence type="ECO:0000256" key="1">
    <source>
        <dbReference type="ARBA" id="ARBA00004533"/>
    </source>
</evidence>
<keyword evidence="7" id="KW-1133">Transmembrane helix</keyword>
<evidence type="ECO:0000256" key="4">
    <source>
        <dbReference type="ARBA" id="ARBA00022679"/>
    </source>
</evidence>
<keyword evidence="5 7" id="KW-0472">Membrane</keyword>
<dbReference type="SUPFAM" id="SSF53448">
    <property type="entry name" value="Nucleotide-diphospho-sugar transferases"/>
    <property type="match status" value="1"/>
</dbReference>
<dbReference type="GO" id="GO:0009247">
    <property type="term" value="P:glycolipid biosynthetic process"/>
    <property type="evidence" value="ECO:0007669"/>
    <property type="project" value="UniProtKB-ARBA"/>
</dbReference>
<keyword evidence="2" id="KW-1003">Cell membrane</keyword>
<dbReference type="Pfam" id="PF03279">
    <property type="entry name" value="Lip_A_acyltrans"/>
    <property type="match status" value="1"/>
</dbReference>
<accession>A0A948TH92</accession>
<dbReference type="EMBL" id="JAHLFE010000186">
    <property type="protein sequence ID" value="MBU3844986.1"/>
    <property type="molecule type" value="Genomic_DNA"/>
</dbReference>
<dbReference type="GO" id="GO:0006487">
    <property type="term" value="P:protein N-linked glycosylation"/>
    <property type="evidence" value="ECO:0007669"/>
    <property type="project" value="TreeGrafter"/>
</dbReference>
<dbReference type="InterPro" id="IPR004960">
    <property type="entry name" value="LipA_acyltrans"/>
</dbReference>
<protein>
    <submittedName>
        <fullName evidence="9">Glycosyltransferase family 2 protein</fullName>
    </submittedName>
</protein>
<dbReference type="PANTHER" id="PTHR10859">
    <property type="entry name" value="GLYCOSYL TRANSFERASE"/>
    <property type="match status" value="1"/>
</dbReference>
<evidence type="ECO:0000256" key="6">
    <source>
        <dbReference type="ARBA" id="ARBA00023315"/>
    </source>
</evidence>
<keyword evidence="4" id="KW-0808">Transferase</keyword>
<dbReference type="GO" id="GO:0016746">
    <property type="term" value="F:acyltransferase activity"/>
    <property type="evidence" value="ECO:0007669"/>
    <property type="project" value="UniProtKB-KW"/>
</dbReference>
<dbReference type="Pfam" id="PF00535">
    <property type="entry name" value="Glycos_transf_2"/>
    <property type="match status" value="1"/>
</dbReference>
<keyword evidence="7" id="KW-0812">Transmembrane</keyword>
<evidence type="ECO:0000259" key="8">
    <source>
        <dbReference type="Pfam" id="PF00535"/>
    </source>
</evidence>
<proteinExistence type="predicted"/>
<dbReference type="PANTHER" id="PTHR10859:SF91">
    <property type="entry name" value="DOLICHYL-PHOSPHATE BETA-GLUCOSYLTRANSFERASE"/>
    <property type="match status" value="1"/>
</dbReference>
<evidence type="ECO:0000256" key="5">
    <source>
        <dbReference type="ARBA" id="ARBA00023136"/>
    </source>
</evidence>
<dbReference type="GO" id="GO:0005886">
    <property type="term" value="C:plasma membrane"/>
    <property type="evidence" value="ECO:0007669"/>
    <property type="project" value="UniProtKB-SubCell"/>
</dbReference>
<dbReference type="CDD" id="cd07984">
    <property type="entry name" value="LPLAT_LABLAT-like"/>
    <property type="match status" value="1"/>
</dbReference>
<comment type="subcellular location">
    <subcellularLocation>
        <location evidence="1">Cell inner membrane</location>
    </subcellularLocation>
</comment>
<name>A0A948TH92_9GAMM</name>
<dbReference type="CDD" id="cd04179">
    <property type="entry name" value="DPM_DPG-synthase_like"/>
    <property type="match status" value="1"/>
</dbReference>
<feature type="transmembrane region" description="Helical" evidence="7">
    <location>
        <begin position="296"/>
        <end position="319"/>
    </location>
</feature>
<dbReference type="Proteomes" id="UP000733611">
    <property type="component" value="Unassembled WGS sequence"/>
</dbReference>
<organism evidence="9 10">
    <name type="scientific">Candidatus Anaerobiospirillum pullicola</name>
    <dbReference type="NCBI Taxonomy" id="2838451"/>
    <lineage>
        <taxon>Bacteria</taxon>
        <taxon>Pseudomonadati</taxon>
        <taxon>Pseudomonadota</taxon>
        <taxon>Gammaproteobacteria</taxon>
        <taxon>Aeromonadales</taxon>
        <taxon>Succinivibrionaceae</taxon>
        <taxon>Anaerobiospirillum</taxon>
    </lineage>
</organism>
<keyword evidence="6" id="KW-0012">Acyltransferase</keyword>
<dbReference type="Gene3D" id="3.90.550.10">
    <property type="entry name" value="Spore Coat Polysaccharide Biosynthesis Protein SpsA, Chain A"/>
    <property type="match status" value="1"/>
</dbReference>
<evidence type="ECO:0000256" key="3">
    <source>
        <dbReference type="ARBA" id="ARBA00022519"/>
    </source>
</evidence>